<name>A0A1G9PTM7_9EURY</name>
<evidence type="ECO:0000313" key="2">
    <source>
        <dbReference type="EMBL" id="SDM02116.1"/>
    </source>
</evidence>
<protein>
    <submittedName>
        <fullName evidence="2">Uncharacterized protein</fullName>
    </submittedName>
</protein>
<dbReference type="STRING" id="660521.SAMN04487949_0529"/>
<proteinExistence type="predicted"/>
<accession>A0A1G9PTM7</accession>
<keyword evidence="1" id="KW-1133">Transmembrane helix</keyword>
<gene>
    <name evidence="2" type="ORF">SAMN04487949_0529</name>
</gene>
<keyword evidence="3" id="KW-1185">Reference proteome</keyword>
<dbReference type="AlphaFoldDB" id="A0A1G9PTM7"/>
<keyword evidence="1" id="KW-0472">Membrane</keyword>
<evidence type="ECO:0000313" key="3">
    <source>
        <dbReference type="Proteomes" id="UP000199451"/>
    </source>
</evidence>
<feature type="transmembrane region" description="Helical" evidence="1">
    <location>
        <begin position="47"/>
        <end position="66"/>
    </location>
</feature>
<dbReference type="Proteomes" id="UP000199451">
    <property type="component" value="Unassembled WGS sequence"/>
</dbReference>
<dbReference type="EMBL" id="FNHL01000001">
    <property type="protein sequence ID" value="SDM02116.1"/>
    <property type="molecule type" value="Genomic_DNA"/>
</dbReference>
<sequence>MPTPRSELEVAGGLLLVGWSCYAALEQLLLSRPMGGWTILGGELPGALGTSLAFALGTFVAANGLFRGIRGAVEGE</sequence>
<reference evidence="3" key="1">
    <citation type="submission" date="2016-10" db="EMBL/GenBank/DDBJ databases">
        <authorList>
            <person name="Varghese N."/>
            <person name="Submissions S."/>
        </authorList>
    </citation>
    <scope>NUCLEOTIDE SEQUENCE [LARGE SCALE GENOMIC DNA]</scope>
    <source>
        <strain evidence="3">CGMCC 1.10119</strain>
    </source>
</reference>
<keyword evidence="1" id="KW-0812">Transmembrane</keyword>
<organism evidence="2 3">
    <name type="scientific">Halogranum gelatinilyticum</name>
    <dbReference type="NCBI Taxonomy" id="660521"/>
    <lineage>
        <taxon>Archaea</taxon>
        <taxon>Methanobacteriati</taxon>
        <taxon>Methanobacteriota</taxon>
        <taxon>Stenosarchaea group</taxon>
        <taxon>Halobacteria</taxon>
        <taxon>Halobacteriales</taxon>
        <taxon>Haloferacaceae</taxon>
    </lineage>
</organism>
<evidence type="ECO:0000256" key="1">
    <source>
        <dbReference type="SAM" id="Phobius"/>
    </source>
</evidence>
<dbReference type="RefSeq" id="WP_089693802.1">
    <property type="nucleotide sequence ID" value="NZ_FNHL01000001.1"/>
</dbReference>